<keyword evidence="1" id="KW-1133">Transmembrane helix</keyword>
<feature type="transmembrane region" description="Helical" evidence="1">
    <location>
        <begin position="126"/>
        <end position="146"/>
    </location>
</feature>
<feature type="transmembrane region" description="Helical" evidence="1">
    <location>
        <begin position="372"/>
        <end position="390"/>
    </location>
</feature>
<dbReference type="Proteomes" id="UP001061302">
    <property type="component" value="Chromosome"/>
</dbReference>
<reference evidence="2" key="1">
    <citation type="submission" date="2022-10" db="EMBL/GenBank/DDBJ databases">
        <title>Chitiniphilus purpureus sp. nov., a novel chitin-degrading bacterium isolated from crawfish pond sediment.</title>
        <authorList>
            <person name="Li K."/>
        </authorList>
    </citation>
    <scope>NUCLEOTIDE SEQUENCE</scope>
    <source>
        <strain evidence="2">CD1</strain>
    </source>
</reference>
<keyword evidence="3" id="KW-1185">Reference proteome</keyword>
<feature type="transmembrane region" description="Helical" evidence="1">
    <location>
        <begin position="411"/>
        <end position="433"/>
    </location>
</feature>
<feature type="transmembrane region" description="Helical" evidence="1">
    <location>
        <begin position="204"/>
        <end position="227"/>
    </location>
</feature>
<evidence type="ECO:0000256" key="1">
    <source>
        <dbReference type="SAM" id="Phobius"/>
    </source>
</evidence>
<feature type="transmembrane region" description="Helical" evidence="1">
    <location>
        <begin position="305"/>
        <end position="323"/>
    </location>
</feature>
<dbReference type="EMBL" id="CP106753">
    <property type="protein sequence ID" value="UXY15702.1"/>
    <property type="molecule type" value="Genomic_DNA"/>
</dbReference>
<name>A0ABY6DMW8_9NEIS</name>
<feature type="transmembrane region" description="Helical" evidence="1">
    <location>
        <begin position="234"/>
        <end position="255"/>
    </location>
</feature>
<dbReference type="RefSeq" id="WP_263125137.1">
    <property type="nucleotide sequence ID" value="NZ_CP106753.1"/>
</dbReference>
<feature type="transmembrane region" description="Helical" evidence="1">
    <location>
        <begin position="330"/>
        <end position="346"/>
    </location>
</feature>
<proteinExistence type="predicted"/>
<evidence type="ECO:0000313" key="2">
    <source>
        <dbReference type="EMBL" id="UXY15702.1"/>
    </source>
</evidence>
<accession>A0ABY6DMW8</accession>
<feature type="transmembrane region" description="Helical" evidence="1">
    <location>
        <begin position="32"/>
        <end position="56"/>
    </location>
</feature>
<gene>
    <name evidence="2" type="ORF">N8I74_01425</name>
</gene>
<keyword evidence="1" id="KW-0812">Transmembrane</keyword>
<keyword evidence="1" id="KW-0472">Membrane</keyword>
<feature type="transmembrane region" description="Helical" evidence="1">
    <location>
        <begin position="166"/>
        <end position="184"/>
    </location>
</feature>
<sequence>MFGNLIPWWGGLSNGNPVETWPLKPASPVATWAFAPLWTGVAGALLLFVGQIFWLFNRLSPNSDSFVRGYDYFTLPRCGLAVRFGTNVFTSSQDYAQYGPWATNWVTHPNLCLFPGVPLSYLPPYAGYWLLNLLHLGLHLFILWHFARRAAADVATFRGGQLRDHAMFALLGFFFPMYVLYYQGQYHSVAVLALMLVFLQPKNPALGFIISAFGKPLLGPAGLVLLVRRMWKTVALIGLALLFGYVPWFFFSYSIEQGVYLARSTLLDPFFAIGSDYLKYNVPRWNQEQSMASFLGELVSPQASLVLRYLFGIVVTLVGAIALRHKPLELAVGFVTLWFFLVYGRGHDYHATLLIPFLAYLWCQRPQHYRNGFMLLITALYALPTSYALFRTVLGFTQEVSGEAMLASHPLLFYAFVAQKPVATLLLTGYILWKEWLAGKLAELDPDNPGASLFKVSE</sequence>
<organism evidence="2 3">
    <name type="scientific">Chitiniphilus purpureus</name>
    <dbReference type="NCBI Taxonomy" id="2981137"/>
    <lineage>
        <taxon>Bacteria</taxon>
        <taxon>Pseudomonadati</taxon>
        <taxon>Pseudomonadota</taxon>
        <taxon>Betaproteobacteria</taxon>
        <taxon>Neisseriales</taxon>
        <taxon>Chitinibacteraceae</taxon>
        <taxon>Chitiniphilus</taxon>
    </lineage>
</organism>
<evidence type="ECO:0008006" key="4">
    <source>
        <dbReference type="Google" id="ProtNLM"/>
    </source>
</evidence>
<evidence type="ECO:0000313" key="3">
    <source>
        <dbReference type="Proteomes" id="UP001061302"/>
    </source>
</evidence>
<protein>
    <recommendedName>
        <fullName evidence="4">DUF2029 domain-containing protein</fullName>
    </recommendedName>
</protein>